<protein>
    <submittedName>
        <fullName evidence="1">SFRICE_032447</fullName>
    </submittedName>
</protein>
<sequence>MLTAYSRICLTRNSTSFTRNAAHEYEPLAWLGTSRSLKRERIRRFDWLVYSSRPIRAPFVLSFNLPIQFGGFYEVS</sequence>
<reference evidence="1" key="1">
    <citation type="submission" date="2016-07" db="EMBL/GenBank/DDBJ databases">
        <authorList>
            <person name="Bretaudeau A."/>
        </authorList>
    </citation>
    <scope>NUCLEOTIDE SEQUENCE</scope>
    <source>
        <strain evidence="1">Rice</strain>
        <tissue evidence="1">Whole body</tissue>
    </source>
</reference>
<evidence type="ECO:0000313" key="1">
    <source>
        <dbReference type="EMBL" id="SOQ36514.1"/>
    </source>
</evidence>
<accession>A0A2H1V8E2</accession>
<dbReference type="AlphaFoldDB" id="A0A2H1V8E2"/>
<gene>
    <name evidence="1" type="ORF">SFRICE_032447</name>
</gene>
<dbReference type="EMBL" id="ODYU01000964">
    <property type="protein sequence ID" value="SOQ36514.1"/>
    <property type="molecule type" value="Genomic_DNA"/>
</dbReference>
<name>A0A2H1V8E2_SPOFR</name>
<organism evidence="1">
    <name type="scientific">Spodoptera frugiperda</name>
    <name type="common">Fall armyworm</name>
    <dbReference type="NCBI Taxonomy" id="7108"/>
    <lineage>
        <taxon>Eukaryota</taxon>
        <taxon>Metazoa</taxon>
        <taxon>Ecdysozoa</taxon>
        <taxon>Arthropoda</taxon>
        <taxon>Hexapoda</taxon>
        <taxon>Insecta</taxon>
        <taxon>Pterygota</taxon>
        <taxon>Neoptera</taxon>
        <taxon>Endopterygota</taxon>
        <taxon>Lepidoptera</taxon>
        <taxon>Glossata</taxon>
        <taxon>Ditrysia</taxon>
        <taxon>Noctuoidea</taxon>
        <taxon>Noctuidae</taxon>
        <taxon>Amphipyrinae</taxon>
        <taxon>Spodoptera</taxon>
    </lineage>
</organism>
<proteinExistence type="predicted"/>